<keyword evidence="4" id="KW-1185">Reference proteome</keyword>
<name>A0A060SJW2_PYCCI</name>
<proteinExistence type="predicted"/>
<organism evidence="3 4">
    <name type="scientific">Pycnoporus cinnabarinus</name>
    <name type="common">Cinnabar-red polypore</name>
    <name type="synonym">Trametes cinnabarina</name>
    <dbReference type="NCBI Taxonomy" id="5643"/>
    <lineage>
        <taxon>Eukaryota</taxon>
        <taxon>Fungi</taxon>
        <taxon>Dikarya</taxon>
        <taxon>Basidiomycota</taxon>
        <taxon>Agaricomycotina</taxon>
        <taxon>Agaricomycetes</taxon>
        <taxon>Polyporales</taxon>
        <taxon>Polyporaceae</taxon>
        <taxon>Trametes</taxon>
    </lineage>
</organism>
<comment type="caution">
    <text evidence="3">The sequence shown here is derived from an EMBL/GenBank/DDBJ whole genome shotgun (WGS) entry which is preliminary data.</text>
</comment>
<evidence type="ECO:0000256" key="1">
    <source>
        <dbReference type="SAM" id="MobiDB-lite"/>
    </source>
</evidence>
<feature type="region of interest" description="Disordered" evidence="1">
    <location>
        <begin position="25"/>
        <end position="72"/>
    </location>
</feature>
<feature type="compositionally biased region" description="Basic and acidic residues" evidence="1">
    <location>
        <begin position="38"/>
        <end position="62"/>
    </location>
</feature>
<protein>
    <recommendedName>
        <fullName evidence="2">Reverse transcriptase Ty1/copia-type domain-containing protein</fullName>
    </recommendedName>
</protein>
<dbReference type="PANTHER" id="PTHR11439:SF483">
    <property type="entry name" value="PEPTIDE SYNTHASE GLIP-LIKE, PUTATIVE (AFU_ORTHOLOGUE AFUA_3G12920)-RELATED"/>
    <property type="match status" value="1"/>
</dbReference>
<dbReference type="SUPFAM" id="SSF56672">
    <property type="entry name" value="DNA/RNA polymerases"/>
    <property type="match status" value="1"/>
</dbReference>
<evidence type="ECO:0000313" key="4">
    <source>
        <dbReference type="Proteomes" id="UP000029665"/>
    </source>
</evidence>
<dbReference type="PANTHER" id="PTHR11439">
    <property type="entry name" value="GAG-POL-RELATED RETROTRANSPOSON"/>
    <property type="match status" value="1"/>
</dbReference>
<feature type="domain" description="Reverse transcriptase Ty1/copia-type" evidence="2">
    <location>
        <begin position="161"/>
        <end position="401"/>
    </location>
</feature>
<dbReference type="Pfam" id="PF07727">
    <property type="entry name" value="RVT_2"/>
    <property type="match status" value="1"/>
</dbReference>
<dbReference type="OMA" id="DINETHW"/>
<dbReference type="EMBL" id="CCBP010000208">
    <property type="protein sequence ID" value="CDO74695.1"/>
    <property type="molecule type" value="Genomic_DNA"/>
</dbReference>
<dbReference type="HOGENOM" id="CLU_001650_21_4_1"/>
<dbReference type="Proteomes" id="UP000029665">
    <property type="component" value="Unassembled WGS sequence"/>
</dbReference>
<dbReference type="AlphaFoldDB" id="A0A060SJW2"/>
<reference evidence="3" key="1">
    <citation type="submission" date="2014-01" db="EMBL/GenBank/DDBJ databases">
        <title>The genome of the white-rot fungus Pycnoporus cinnabarinus: a basidiomycete model with a versatile arsenal for lignocellulosic biomass breakdown.</title>
        <authorList>
            <person name="Levasseur A."/>
            <person name="Lomascolo A."/>
            <person name="Ruiz-Duenas F.J."/>
            <person name="Uzan E."/>
            <person name="Piumi F."/>
            <person name="Kues U."/>
            <person name="Ram A.F.J."/>
            <person name="Murat C."/>
            <person name="Haon M."/>
            <person name="Benoit I."/>
            <person name="Arfi Y."/>
            <person name="Chevret D."/>
            <person name="Drula E."/>
            <person name="Kwon M.J."/>
            <person name="Gouret P."/>
            <person name="Lesage-Meessen L."/>
            <person name="Lombard V."/>
            <person name="Mariette J."/>
            <person name="Noirot C."/>
            <person name="Park J."/>
            <person name="Patyshakuliyeva A."/>
            <person name="Wieneger R.A.B."/>
            <person name="Wosten H.A.B."/>
            <person name="Martin F."/>
            <person name="Coutinho P.M."/>
            <person name="de Vries R."/>
            <person name="Martinez A.T."/>
            <person name="Klopp C."/>
            <person name="Pontarotti P."/>
            <person name="Henrissat B."/>
            <person name="Record E."/>
        </authorList>
    </citation>
    <scope>NUCLEOTIDE SEQUENCE [LARGE SCALE GENOMIC DNA]</scope>
    <source>
        <strain evidence="3">BRFM137</strain>
    </source>
</reference>
<dbReference type="CDD" id="cd09272">
    <property type="entry name" value="RNase_HI_RT_Ty1"/>
    <property type="match status" value="1"/>
</dbReference>
<dbReference type="InterPro" id="IPR013103">
    <property type="entry name" value="RVT_2"/>
</dbReference>
<sequence length="664" mass="74449">MYFVGIAPGSKAWLYYNQRVTEPEDEDYDLISPTPLEGESRSGKPNQLDERAGDHATSHEPEQAPTQLVQGESLNRPEQVAAGPVAGGRQLHQVARIDYKRFSETGEKVQLEEVHIACVLTLTGTESTNEPRNLREAQEQPEWPEWKRVMDEEITQLRQLNAFRVTDLPPDRSPIGCRWVYRLKCDSDGRIICYKARLVAQGFSQVPGLDYFETFAPVVRMDSLRMLVAIAAERGMKLRQHDVVGAYLNADLDEVIFMHQPPGYDDGSGRVLQLQKALYGLKQGGRKWNQHLNQILVEELLFRRLDSDMCVYVKVTKRGLTLVGVHVDDMISAADAEESLAELEAGLQKHFKITDLGEPHLLLGLEVSHDGHSITLRQTQFILSALKRYGMENCAPVSTPMDPNVRLLKEPDDADLSEMKDVPYQAAIGTLMYAALGTRPDISYAVQTLSQFSSRPGPAHWTALKRVFRYLKGTLDYGITYGRKGEPRARAYYQNLRLEGYSDADWGANPIDRKSISGYAFLIGSGVIAWSSKKQAVVALSSTEAEYMAISYAARHAIWMRTLLAELTFVQEQATKLNADNQSAIALSKDNIHHARTKHIDICHHFIRECIESDTIALAYVPTDDNVADLFTKALAREHFHTLRKQLGILSDAELRGSVGDNGL</sequence>
<gene>
    <name evidence="3" type="ORF">BN946_scf184847.g3</name>
</gene>
<accession>A0A060SJW2</accession>
<dbReference type="InterPro" id="IPR043502">
    <property type="entry name" value="DNA/RNA_pol_sf"/>
</dbReference>
<evidence type="ECO:0000313" key="3">
    <source>
        <dbReference type="EMBL" id="CDO74695.1"/>
    </source>
</evidence>
<dbReference type="STRING" id="5643.A0A060SJW2"/>
<evidence type="ECO:0000259" key="2">
    <source>
        <dbReference type="Pfam" id="PF07727"/>
    </source>
</evidence>
<dbReference type="OrthoDB" id="2742630at2759"/>